<feature type="chain" id="PRO_5002088485" evidence="1">
    <location>
        <begin position="31"/>
        <end position="77"/>
    </location>
</feature>
<proteinExistence type="predicted"/>
<accession>A0A0B4CWW4</accession>
<protein>
    <submittedName>
        <fullName evidence="2">Uncharacterized protein</fullName>
    </submittedName>
</protein>
<keyword evidence="1" id="KW-0732">Signal</keyword>
<evidence type="ECO:0000313" key="3">
    <source>
        <dbReference type="Proteomes" id="UP000031166"/>
    </source>
</evidence>
<dbReference type="Proteomes" id="UP000031166">
    <property type="component" value="Unassembled WGS sequence"/>
</dbReference>
<feature type="signal peptide" evidence="1">
    <location>
        <begin position="1"/>
        <end position="30"/>
    </location>
</feature>
<sequence length="77" mass="7896">MQKFSSAAARLAAGSVIAAAALVGWSTAGAETSQPTSYYQTAQQCIRDGIAYCTATYPSGADRQQCIADIRAACNGS</sequence>
<comment type="caution">
    <text evidence="2">The sequence shown here is derived from an EMBL/GenBank/DDBJ whole genome shotgun (WGS) entry which is preliminary data.</text>
</comment>
<reference evidence="2 3" key="1">
    <citation type="submission" date="2014-12" db="EMBL/GenBank/DDBJ databases">
        <title>Genome sequencing of Brevundimonas nasdae TPW30.</title>
        <authorList>
            <person name="Tan P.W."/>
            <person name="Chan K.-G."/>
        </authorList>
    </citation>
    <scope>NUCLEOTIDE SEQUENCE [LARGE SCALE GENOMIC DNA]</scope>
    <source>
        <strain evidence="2 3">TPW30</strain>
    </source>
</reference>
<dbReference type="AlphaFoldDB" id="A0A0B4CWW4"/>
<organism evidence="2 3">
    <name type="scientific">Brevundimonas nasdae</name>
    <dbReference type="NCBI Taxonomy" id="172043"/>
    <lineage>
        <taxon>Bacteria</taxon>
        <taxon>Pseudomonadati</taxon>
        <taxon>Pseudomonadota</taxon>
        <taxon>Alphaproteobacteria</taxon>
        <taxon>Caulobacterales</taxon>
        <taxon>Caulobacteraceae</taxon>
        <taxon>Brevundimonas</taxon>
    </lineage>
</organism>
<evidence type="ECO:0000256" key="1">
    <source>
        <dbReference type="SAM" id="SignalP"/>
    </source>
</evidence>
<dbReference type="EMBL" id="JWSY01000009">
    <property type="protein sequence ID" value="KIC58781.1"/>
    <property type="molecule type" value="Genomic_DNA"/>
</dbReference>
<evidence type="ECO:0000313" key="2">
    <source>
        <dbReference type="EMBL" id="KIC58781.1"/>
    </source>
</evidence>
<gene>
    <name evidence="2" type="ORF">RM53_06075</name>
</gene>
<name>A0A0B4CWW4_9CAUL</name>